<dbReference type="InterPro" id="IPR018274">
    <property type="entry name" value="PEP_util_AS"/>
</dbReference>
<accession>A0ABN3LBI1</accession>
<evidence type="ECO:0000256" key="3">
    <source>
        <dbReference type="ARBA" id="ARBA00011994"/>
    </source>
</evidence>
<comment type="similarity">
    <text evidence="2 11">Belongs to the PEP-utilizing enzyme family.</text>
</comment>
<comment type="cofactor">
    <cofactor evidence="1 11">
        <name>Mg(2+)</name>
        <dbReference type="ChEBI" id="CHEBI:18420"/>
    </cofactor>
</comment>
<keyword evidence="10" id="KW-0460">Magnesium</keyword>
<evidence type="ECO:0000256" key="10">
    <source>
        <dbReference type="ARBA" id="ARBA00022842"/>
    </source>
</evidence>
<dbReference type="PANTHER" id="PTHR22931:SF9">
    <property type="entry name" value="PYRUVATE, PHOSPHATE DIKINASE 1, CHLOROPLASTIC"/>
    <property type="match status" value="1"/>
</dbReference>
<dbReference type="SUPFAM" id="SSF51621">
    <property type="entry name" value="Phosphoenolpyruvate/pyruvate domain"/>
    <property type="match status" value="1"/>
</dbReference>
<feature type="domain" description="PEP-utilising enzyme mobile" evidence="12">
    <location>
        <begin position="427"/>
        <end position="508"/>
    </location>
</feature>
<dbReference type="EMBL" id="BAAARE010000007">
    <property type="protein sequence ID" value="GAA2481137.1"/>
    <property type="molecule type" value="Genomic_DNA"/>
</dbReference>
<dbReference type="NCBIfam" id="NF004531">
    <property type="entry name" value="PRK05878.1"/>
    <property type="match status" value="1"/>
</dbReference>
<dbReference type="Pfam" id="PF01326">
    <property type="entry name" value="PPDK_N"/>
    <property type="match status" value="2"/>
</dbReference>
<dbReference type="InterPro" id="IPR040442">
    <property type="entry name" value="Pyrv_kinase-like_dom_sf"/>
</dbReference>
<evidence type="ECO:0000256" key="6">
    <source>
        <dbReference type="ARBA" id="ARBA00022723"/>
    </source>
</evidence>
<evidence type="ECO:0000256" key="7">
    <source>
        <dbReference type="ARBA" id="ARBA00022741"/>
    </source>
</evidence>
<evidence type="ECO:0000256" key="11">
    <source>
        <dbReference type="PIRNR" id="PIRNR000853"/>
    </source>
</evidence>
<dbReference type="SUPFAM" id="SSF56059">
    <property type="entry name" value="Glutathione synthetase ATP-binding domain-like"/>
    <property type="match status" value="1"/>
</dbReference>
<gene>
    <name evidence="15" type="primary">ppdK</name>
    <name evidence="15" type="ORF">GCM10009858_18490</name>
</gene>
<dbReference type="Gene3D" id="3.30.470.20">
    <property type="entry name" value="ATP-grasp fold, B domain"/>
    <property type="match status" value="1"/>
</dbReference>
<comment type="caution">
    <text evidence="15">The sequence shown here is derived from an EMBL/GenBank/DDBJ whole genome shotgun (WGS) entry which is preliminary data.</text>
</comment>
<dbReference type="PIRSF" id="PIRSF000853">
    <property type="entry name" value="PPDK"/>
    <property type="match status" value="1"/>
</dbReference>
<sequence length="908" mass="96998">MTTTPERTARRPFVLELHEGDRTMAGLLGGKGAGLAEMSRLGLPVPPGFIVTTEACRAWLSGGGEPDGLWGQIEDAMVELEQRAGLRFGDPSAPLLVSVRSGARFSMPGMMETVLDVGMTDAVAAALVARGEGRFAWDSYRRLVQMYGRTVLGVDGVLFDDQLTLLRQETGAATDADLDAAALERLTAGFRRLVRERTGEDLPQDPREQLHRAVIAVFASWNGERARLYRAHEGIPDDLGTAVNVVQMVFGNRGERSGSGVCFTRDPVSGAPGVFGDYLPDAQGEDVVSGSRSPMDLSELGRREPALHAELSTHLRTLEEHYRDLCDVEFTVERGRLWILQTRLGKRSPAAAFRIAVELVDEGVIDLDEALTRVDGTQLQTLLHPTFASAEGLTPLARGLAASPGAAYGQLVFDAETAMAWTALGRAVVLARPETSPDDFGGLLAARAVITSRGGLTSHAAVVARGLGRTCVTGVEGLVVDPDARVATLPGGVTLPEGTVVSVDGTAGELYAGQRDVEPSAVATAVSQGAAPGEHGGDSTVRAVLTLLAHADLRRRLGVMANAETPEEARDARRFGAEGIGLCRTEHMLLGDRRVLVERLVTDEDREGALAEIEQLAHAEFTALLETMEGLPVVVRLLDPPLHEFLPDLVELSVEVARAEERGTVEPALERRLATTRRWHESNPMLGLRGVRLLTVLPQIIDAQVRALAEATVELRDRGHDVRPELMVPLVADVAELVAARTRMEAIVGDVARAHDTSLHLPIGVMVELARAALTASELAQHADFFSFGTNDLTQTTWGISRDDAEANFLAAYRDAGIVATDPFKTIDEAGVGALVELAARDGRRTCPALGLGACGEHAGDPASIAFFARVGVDYLSCSPPRIPVVRLEAGRQAVLLAGASRSTSDTR</sequence>
<evidence type="ECO:0000313" key="16">
    <source>
        <dbReference type="Proteomes" id="UP001500730"/>
    </source>
</evidence>
<evidence type="ECO:0000259" key="14">
    <source>
        <dbReference type="Pfam" id="PF02896"/>
    </source>
</evidence>
<keyword evidence="15" id="KW-0670">Pyruvate</keyword>
<protein>
    <recommendedName>
        <fullName evidence="4 11">Pyruvate, phosphate dikinase</fullName>
        <ecNumber evidence="3 11">2.7.9.1</ecNumber>
    </recommendedName>
</protein>
<feature type="domain" description="Pyruvate phosphate dikinase AMP/ATP-binding" evidence="13">
    <location>
        <begin position="27"/>
        <end position="61"/>
    </location>
</feature>
<name>A0ABN3LBI1_9MICO</name>
<evidence type="ECO:0000313" key="15">
    <source>
        <dbReference type="EMBL" id="GAA2481137.1"/>
    </source>
</evidence>
<dbReference type="EC" id="2.7.9.1" evidence="3 11"/>
<dbReference type="Pfam" id="PF02896">
    <property type="entry name" value="PEP-utilizers_C"/>
    <property type="match status" value="1"/>
</dbReference>
<evidence type="ECO:0000256" key="9">
    <source>
        <dbReference type="ARBA" id="ARBA00022840"/>
    </source>
</evidence>
<keyword evidence="7" id="KW-0547">Nucleotide-binding</keyword>
<dbReference type="Gene3D" id="3.50.30.10">
    <property type="entry name" value="Phosphohistidine domain"/>
    <property type="match status" value="1"/>
</dbReference>
<dbReference type="Pfam" id="PF00391">
    <property type="entry name" value="PEP-utilizers"/>
    <property type="match status" value="1"/>
</dbReference>
<comment type="catalytic activity">
    <reaction evidence="11">
        <text>pyruvate + phosphate + ATP = phosphoenolpyruvate + AMP + diphosphate + H(+)</text>
        <dbReference type="Rhea" id="RHEA:10756"/>
        <dbReference type="ChEBI" id="CHEBI:15361"/>
        <dbReference type="ChEBI" id="CHEBI:15378"/>
        <dbReference type="ChEBI" id="CHEBI:30616"/>
        <dbReference type="ChEBI" id="CHEBI:33019"/>
        <dbReference type="ChEBI" id="CHEBI:43474"/>
        <dbReference type="ChEBI" id="CHEBI:58702"/>
        <dbReference type="ChEBI" id="CHEBI:456215"/>
        <dbReference type="EC" id="2.7.9.1"/>
    </reaction>
</comment>
<dbReference type="Gene3D" id="1.20.80.30">
    <property type="match status" value="1"/>
</dbReference>
<evidence type="ECO:0000259" key="13">
    <source>
        <dbReference type="Pfam" id="PF01326"/>
    </source>
</evidence>
<dbReference type="InterPro" id="IPR008279">
    <property type="entry name" value="PEP-util_enz_mobile_dom"/>
</dbReference>
<evidence type="ECO:0000256" key="2">
    <source>
        <dbReference type="ARBA" id="ARBA00007837"/>
    </source>
</evidence>
<keyword evidence="8" id="KW-0418">Kinase</keyword>
<dbReference type="Gene3D" id="3.30.1490.20">
    <property type="entry name" value="ATP-grasp fold, A domain"/>
    <property type="match status" value="1"/>
</dbReference>
<keyword evidence="5" id="KW-0808">Transferase</keyword>
<keyword evidence="6" id="KW-0479">Metal-binding</keyword>
<dbReference type="Gene3D" id="3.20.20.60">
    <property type="entry name" value="Phosphoenolpyruvate-binding domains"/>
    <property type="match status" value="1"/>
</dbReference>
<keyword evidence="9" id="KW-0067">ATP-binding</keyword>
<organism evidence="15 16">
    <name type="scientific">Terrabacter carboxydivorans</name>
    <dbReference type="NCBI Taxonomy" id="619730"/>
    <lineage>
        <taxon>Bacteria</taxon>
        <taxon>Bacillati</taxon>
        <taxon>Actinomycetota</taxon>
        <taxon>Actinomycetes</taxon>
        <taxon>Micrococcales</taxon>
        <taxon>Intrasporangiaceae</taxon>
        <taxon>Terrabacter</taxon>
    </lineage>
</organism>
<evidence type="ECO:0000256" key="5">
    <source>
        <dbReference type="ARBA" id="ARBA00022679"/>
    </source>
</evidence>
<dbReference type="InterPro" id="IPR036637">
    <property type="entry name" value="Phosphohistidine_dom_sf"/>
</dbReference>
<dbReference type="NCBIfam" id="TIGR01828">
    <property type="entry name" value="pyru_phos_dikin"/>
    <property type="match status" value="1"/>
</dbReference>
<dbReference type="InterPro" id="IPR015813">
    <property type="entry name" value="Pyrv/PenolPyrv_kinase-like_dom"/>
</dbReference>
<dbReference type="PANTHER" id="PTHR22931">
    <property type="entry name" value="PHOSPHOENOLPYRUVATE DIKINASE-RELATED"/>
    <property type="match status" value="1"/>
</dbReference>
<evidence type="ECO:0000256" key="4">
    <source>
        <dbReference type="ARBA" id="ARBA00020138"/>
    </source>
</evidence>
<dbReference type="InterPro" id="IPR013815">
    <property type="entry name" value="ATP_grasp_subdomain_1"/>
</dbReference>
<dbReference type="InterPro" id="IPR000121">
    <property type="entry name" value="PEP_util_C"/>
</dbReference>
<keyword evidence="16" id="KW-1185">Reference proteome</keyword>
<dbReference type="Gene3D" id="1.10.189.10">
    <property type="entry name" value="Pyruvate Phosphate Dikinase, domain 2"/>
    <property type="match status" value="1"/>
</dbReference>
<feature type="domain" description="Pyruvate phosphate dikinase AMP/ATP-binding" evidence="13">
    <location>
        <begin position="72"/>
        <end position="296"/>
    </location>
</feature>
<dbReference type="Proteomes" id="UP001500730">
    <property type="component" value="Unassembled WGS sequence"/>
</dbReference>
<evidence type="ECO:0000256" key="8">
    <source>
        <dbReference type="ARBA" id="ARBA00022777"/>
    </source>
</evidence>
<dbReference type="InterPro" id="IPR002192">
    <property type="entry name" value="PPDK_AMP/ATP-bd"/>
</dbReference>
<evidence type="ECO:0000256" key="1">
    <source>
        <dbReference type="ARBA" id="ARBA00001946"/>
    </source>
</evidence>
<proteinExistence type="inferred from homology"/>
<dbReference type="PROSITE" id="PS00370">
    <property type="entry name" value="PEP_ENZYMES_PHOS_SITE"/>
    <property type="match status" value="1"/>
</dbReference>
<evidence type="ECO:0000259" key="12">
    <source>
        <dbReference type="Pfam" id="PF00391"/>
    </source>
</evidence>
<dbReference type="InterPro" id="IPR010121">
    <property type="entry name" value="Pyruvate_phosphate_dikinase"/>
</dbReference>
<dbReference type="SUPFAM" id="SSF52009">
    <property type="entry name" value="Phosphohistidine domain"/>
    <property type="match status" value="1"/>
</dbReference>
<dbReference type="RefSeq" id="WP_344254569.1">
    <property type="nucleotide sequence ID" value="NZ_BAAARE010000007.1"/>
</dbReference>
<reference evidence="15 16" key="1">
    <citation type="journal article" date="2019" name="Int. J. Syst. Evol. Microbiol.">
        <title>The Global Catalogue of Microorganisms (GCM) 10K type strain sequencing project: providing services to taxonomists for standard genome sequencing and annotation.</title>
        <authorList>
            <consortium name="The Broad Institute Genomics Platform"/>
            <consortium name="The Broad Institute Genome Sequencing Center for Infectious Disease"/>
            <person name="Wu L."/>
            <person name="Ma J."/>
        </authorList>
    </citation>
    <scope>NUCLEOTIDE SEQUENCE [LARGE SCALE GENOMIC DNA]</scope>
    <source>
        <strain evidence="15 16">JCM 16259</strain>
    </source>
</reference>
<feature type="domain" description="PEP-utilising enzyme C-terminal" evidence="14">
    <location>
        <begin position="546"/>
        <end position="890"/>
    </location>
</feature>